<dbReference type="KEGG" id="sarg:HKX69_15880"/>
<dbReference type="InterPro" id="IPR036412">
    <property type="entry name" value="HAD-like_sf"/>
</dbReference>
<dbReference type="EMBL" id="CP053189">
    <property type="protein sequence ID" value="QJS10796.1"/>
    <property type="molecule type" value="Genomic_DNA"/>
</dbReference>
<name>A0A6M4PM25_9ACTN</name>
<evidence type="ECO:0000313" key="1">
    <source>
        <dbReference type="EMBL" id="QJS10796.1"/>
    </source>
</evidence>
<gene>
    <name evidence="1" type="ORF">HKX69_15880</name>
</gene>
<dbReference type="Proteomes" id="UP000502641">
    <property type="component" value="Chromosome"/>
</dbReference>
<evidence type="ECO:0000313" key="2">
    <source>
        <dbReference type="Proteomes" id="UP000502641"/>
    </source>
</evidence>
<protein>
    <submittedName>
        <fullName evidence="1">Uncharacterized protein</fullName>
    </submittedName>
</protein>
<keyword evidence="2" id="KW-1185">Reference proteome</keyword>
<organism evidence="1 2">
    <name type="scientific">Streptomyces argyrophylli</name>
    <dbReference type="NCBI Taxonomy" id="2726118"/>
    <lineage>
        <taxon>Bacteria</taxon>
        <taxon>Bacillati</taxon>
        <taxon>Actinomycetota</taxon>
        <taxon>Actinomycetes</taxon>
        <taxon>Kitasatosporales</taxon>
        <taxon>Streptomycetaceae</taxon>
        <taxon>Streptomyces</taxon>
    </lineage>
</organism>
<accession>A0A6M4PM25</accession>
<reference evidence="1 2" key="1">
    <citation type="submission" date="2020-05" db="EMBL/GenBank/DDBJ databases">
        <authorList>
            <person name="Li K."/>
        </authorList>
    </citation>
    <scope>NUCLEOTIDE SEQUENCE [LARGE SCALE GENOMIC DNA]</scope>
    <source>
        <strain evidence="2">jing01</strain>
    </source>
</reference>
<dbReference type="AlphaFoldDB" id="A0A6M4PM25"/>
<dbReference type="RefSeq" id="WP_171154222.1">
    <property type="nucleotide sequence ID" value="NZ_CP053189.1"/>
</dbReference>
<dbReference type="SUPFAM" id="SSF56784">
    <property type="entry name" value="HAD-like"/>
    <property type="match status" value="1"/>
</dbReference>
<sequence>MRYPPTCIPLLMGPSAIAPHPMGDVLVAAMPAVPGDQSPGIAEASGRSDRAPHFGAVVFSCRAVVKRDRRLFQTILREVGVAPWQTLYCGDGSGGELAGRTL</sequence>
<proteinExistence type="predicted"/>